<reference evidence="3 4" key="1">
    <citation type="journal article" date="2019" name="Int. J. Syst. Evol. Microbiol.">
        <title>Capsulimonas corticalis gen. nov., sp. nov., an aerobic capsulated bacterium, of a novel bacterial order, Capsulimonadales ord. nov., of the class Armatimonadia of the phylum Armatimonadetes.</title>
        <authorList>
            <person name="Li J."/>
            <person name="Kudo C."/>
            <person name="Tonouchi A."/>
        </authorList>
    </citation>
    <scope>NUCLEOTIDE SEQUENCE [LARGE SCALE GENOMIC DNA]</scope>
    <source>
        <strain evidence="3 4">AX-7</strain>
    </source>
</reference>
<feature type="region of interest" description="Disordered" evidence="1">
    <location>
        <begin position="1"/>
        <end position="24"/>
    </location>
</feature>
<dbReference type="RefSeq" id="WP_218025564.1">
    <property type="nucleotide sequence ID" value="NZ_AP025739.1"/>
</dbReference>
<dbReference type="GO" id="GO:0016491">
    <property type="term" value="F:oxidoreductase activity"/>
    <property type="evidence" value="ECO:0007669"/>
    <property type="project" value="InterPro"/>
</dbReference>
<dbReference type="Proteomes" id="UP000287394">
    <property type="component" value="Chromosome"/>
</dbReference>
<dbReference type="Gene3D" id="1.20.810.10">
    <property type="entry name" value="Cytochrome Bc1 Complex, Chain C"/>
    <property type="match status" value="1"/>
</dbReference>
<feature type="transmembrane region" description="Helical" evidence="2">
    <location>
        <begin position="183"/>
        <end position="203"/>
    </location>
</feature>
<feature type="transmembrane region" description="Helical" evidence="2">
    <location>
        <begin position="152"/>
        <end position="171"/>
    </location>
</feature>
<dbReference type="FunCoup" id="A0A402CUF7">
    <property type="interactions" value="163"/>
</dbReference>
<evidence type="ECO:0000313" key="3">
    <source>
        <dbReference type="EMBL" id="BDI28960.1"/>
    </source>
</evidence>
<dbReference type="PROSITE" id="PS51002">
    <property type="entry name" value="CYTB_NTER"/>
    <property type="match status" value="1"/>
</dbReference>
<dbReference type="SUPFAM" id="SSF81342">
    <property type="entry name" value="Transmembrane di-heme cytochromes"/>
    <property type="match status" value="1"/>
</dbReference>
<organism evidence="3 4">
    <name type="scientific">Capsulimonas corticalis</name>
    <dbReference type="NCBI Taxonomy" id="2219043"/>
    <lineage>
        <taxon>Bacteria</taxon>
        <taxon>Bacillati</taxon>
        <taxon>Armatimonadota</taxon>
        <taxon>Armatimonadia</taxon>
        <taxon>Capsulimonadales</taxon>
        <taxon>Capsulimonadaceae</taxon>
        <taxon>Capsulimonas</taxon>
    </lineage>
</organism>
<gene>
    <name evidence="3" type="ORF">CCAX7_10110</name>
</gene>
<dbReference type="PANTHER" id="PTHR19271:SF16">
    <property type="entry name" value="CYTOCHROME B"/>
    <property type="match status" value="1"/>
</dbReference>
<protein>
    <submittedName>
        <fullName evidence="3">Uncharacterized protein</fullName>
    </submittedName>
</protein>
<dbReference type="EMBL" id="AP025739">
    <property type="protein sequence ID" value="BDI28960.1"/>
    <property type="molecule type" value="Genomic_DNA"/>
</dbReference>
<evidence type="ECO:0000256" key="2">
    <source>
        <dbReference type="SAM" id="Phobius"/>
    </source>
</evidence>
<keyword evidence="2" id="KW-0812">Transmembrane</keyword>
<dbReference type="GO" id="GO:0022904">
    <property type="term" value="P:respiratory electron transport chain"/>
    <property type="evidence" value="ECO:0007669"/>
    <property type="project" value="InterPro"/>
</dbReference>
<feature type="transmembrane region" description="Helical" evidence="2">
    <location>
        <begin position="264"/>
        <end position="287"/>
    </location>
</feature>
<feature type="transmembrane region" description="Helical" evidence="2">
    <location>
        <begin position="97"/>
        <end position="124"/>
    </location>
</feature>
<dbReference type="KEGG" id="ccot:CCAX7_10110"/>
<keyword evidence="2" id="KW-1133">Transmembrane helix</keyword>
<dbReference type="InterPro" id="IPR027387">
    <property type="entry name" value="Cytb/b6-like_sf"/>
</dbReference>
<dbReference type="InterPro" id="IPR016174">
    <property type="entry name" value="Di-haem_cyt_TM"/>
</dbReference>
<keyword evidence="2" id="KW-0472">Membrane</keyword>
<dbReference type="GO" id="GO:0009055">
    <property type="term" value="F:electron transfer activity"/>
    <property type="evidence" value="ECO:0007669"/>
    <property type="project" value="InterPro"/>
</dbReference>
<dbReference type="InterPro" id="IPR005797">
    <property type="entry name" value="Cyt_b/b6_N"/>
</dbReference>
<feature type="compositionally biased region" description="Low complexity" evidence="1">
    <location>
        <begin position="8"/>
        <end position="24"/>
    </location>
</feature>
<dbReference type="PANTHER" id="PTHR19271">
    <property type="entry name" value="CYTOCHROME B"/>
    <property type="match status" value="1"/>
</dbReference>
<keyword evidence="4" id="KW-1185">Reference proteome</keyword>
<proteinExistence type="predicted"/>
<dbReference type="GO" id="GO:0016020">
    <property type="term" value="C:membrane"/>
    <property type="evidence" value="ECO:0007669"/>
    <property type="project" value="InterPro"/>
</dbReference>
<evidence type="ECO:0000313" key="4">
    <source>
        <dbReference type="Proteomes" id="UP000287394"/>
    </source>
</evidence>
<dbReference type="AlphaFoldDB" id="A0A402CUF7"/>
<sequence length="303" mass="33938">MSVKLVKPEGGSVPPSGGRRPGQPGMLARINRAIYRQAPEVWDNLRPATLGHNIYKSIYRTTAFPKTERERSEAFFNSFLLHIQPAKIEKHALRFTYTFGLGLLSMYLFLLLTISGLMLMFVYVPSTEQAYSRMLDLRSAVSFGGILRGMHFWSANAMIAVVFFHMCRVFYTGAYKPPREFNWVVGVILMVLTLVLGFTGYLLPWDQLAFWAITVGAGIAGKANWVSDHINALAPPNAPKMPAIGDLMRWGLLGSDVVGQEALIRFYVLHVAVLPVILTGFIVYHMWRIRKDGGISSPKESPE</sequence>
<accession>A0A402CUF7</accession>
<name>A0A402CUF7_9BACT</name>
<dbReference type="Pfam" id="PF13631">
    <property type="entry name" value="Cytochrom_B_N_2"/>
    <property type="match status" value="1"/>
</dbReference>
<evidence type="ECO:0000256" key="1">
    <source>
        <dbReference type="SAM" id="MobiDB-lite"/>
    </source>
</evidence>